<evidence type="ECO:0000313" key="2">
    <source>
        <dbReference type="EMBL" id="RDD67138.1"/>
    </source>
</evidence>
<keyword evidence="1" id="KW-1133">Transmembrane helix</keyword>
<feature type="transmembrane region" description="Helical" evidence="1">
    <location>
        <begin position="21"/>
        <end position="43"/>
    </location>
</feature>
<dbReference type="OrthoDB" id="7874064at2"/>
<keyword evidence="3" id="KW-1185">Reference proteome</keyword>
<keyword evidence="1" id="KW-0472">Membrane</keyword>
<gene>
    <name evidence="2" type="ORF">DU478_05200</name>
</gene>
<evidence type="ECO:0000313" key="3">
    <source>
        <dbReference type="Proteomes" id="UP000253977"/>
    </source>
</evidence>
<dbReference type="RefSeq" id="WP_114509886.1">
    <property type="nucleotide sequence ID" value="NZ_QPMK01000003.1"/>
</dbReference>
<protein>
    <submittedName>
        <fullName evidence="2">Uncharacterized protein</fullName>
    </submittedName>
</protein>
<reference evidence="2 3" key="1">
    <citation type="submission" date="2018-07" db="EMBL/GenBank/DDBJ databases">
        <title>Thalassococcus profundi sp. nov., a marine bacterium isolated from deep seawater of Okinawa Trough.</title>
        <authorList>
            <person name="Yu M."/>
        </authorList>
    </citation>
    <scope>NUCLEOTIDE SEQUENCE [LARGE SCALE GENOMIC DNA]</scope>
    <source>
        <strain evidence="2 3">WRAS1</strain>
    </source>
</reference>
<evidence type="ECO:0000256" key="1">
    <source>
        <dbReference type="SAM" id="Phobius"/>
    </source>
</evidence>
<dbReference type="Proteomes" id="UP000253977">
    <property type="component" value="Unassembled WGS sequence"/>
</dbReference>
<dbReference type="AlphaFoldDB" id="A0A369TPE1"/>
<comment type="caution">
    <text evidence="2">The sequence shown here is derived from an EMBL/GenBank/DDBJ whole genome shotgun (WGS) entry which is preliminary data.</text>
</comment>
<organism evidence="2 3">
    <name type="scientific">Thalassococcus profundi</name>
    <dbReference type="NCBI Taxonomy" id="2282382"/>
    <lineage>
        <taxon>Bacteria</taxon>
        <taxon>Pseudomonadati</taxon>
        <taxon>Pseudomonadota</taxon>
        <taxon>Alphaproteobacteria</taxon>
        <taxon>Rhodobacterales</taxon>
        <taxon>Roseobacteraceae</taxon>
        <taxon>Thalassococcus</taxon>
    </lineage>
</organism>
<accession>A0A369TPE1</accession>
<sequence length="79" mass="8361">MSVTSTDLPEATDADHARPALLTRLVLGITGWSLLFSAFGLWAVPGSANVPELSLMKLGVSIFMLIGGMCCIVSTRPVR</sequence>
<dbReference type="EMBL" id="QPMK01000003">
    <property type="protein sequence ID" value="RDD67138.1"/>
    <property type="molecule type" value="Genomic_DNA"/>
</dbReference>
<feature type="transmembrane region" description="Helical" evidence="1">
    <location>
        <begin position="55"/>
        <end position="75"/>
    </location>
</feature>
<proteinExistence type="predicted"/>
<keyword evidence="1" id="KW-0812">Transmembrane</keyword>
<name>A0A369TPE1_9RHOB</name>